<feature type="compositionally biased region" description="Low complexity" evidence="7">
    <location>
        <begin position="562"/>
        <end position="573"/>
    </location>
</feature>
<feature type="compositionally biased region" description="Basic and acidic residues" evidence="7">
    <location>
        <begin position="734"/>
        <end position="746"/>
    </location>
</feature>
<feature type="compositionally biased region" description="Low complexity" evidence="7">
    <location>
        <begin position="425"/>
        <end position="434"/>
    </location>
</feature>
<evidence type="ECO:0000256" key="3">
    <source>
        <dbReference type="ARBA" id="ARBA00022741"/>
    </source>
</evidence>
<dbReference type="InterPro" id="IPR050117">
    <property type="entry name" value="MAPK"/>
</dbReference>
<evidence type="ECO:0000256" key="4">
    <source>
        <dbReference type="ARBA" id="ARBA00022777"/>
    </source>
</evidence>
<keyword evidence="2" id="KW-0808">Transferase</keyword>
<feature type="compositionally biased region" description="Low complexity" evidence="7">
    <location>
        <begin position="992"/>
        <end position="1003"/>
    </location>
</feature>
<feature type="domain" description="Protein kinase" evidence="8">
    <location>
        <begin position="13"/>
        <end position="312"/>
    </location>
</feature>
<organism evidence="9 10">
    <name type="scientific">Trichobilharzia regenti</name>
    <name type="common">Nasal bird schistosome</name>
    <dbReference type="NCBI Taxonomy" id="157069"/>
    <lineage>
        <taxon>Eukaryota</taxon>
        <taxon>Metazoa</taxon>
        <taxon>Spiralia</taxon>
        <taxon>Lophotrochozoa</taxon>
        <taxon>Platyhelminthes</taxon>
        <taxon>Trematoda</taxon>
        <taxon>Digenea</taxon>
        <taxon>Strigeidida</taxon>
        <taxon>Schistosomatoidea</taxon>
        <taxon>Schistosomatidae</taxon>
        <taxon>Trichobilharzia</taxon>
    </lineage>
</organism>
<dbReference type="InterPro" id="IPR017441">
    <property type="entry name" value="Protein_kinase_ATP_BS"/>
</dbReference>
<feature type="compositionally biased region" description="Polar residues" evidence="7">
    <location>
        <begin position="1016"/>
        <end position="1027"/>
    </location>
</feature>
<dbReference type="GO" id="GO:0005524">
    <property type="term" value="F:ATP binding"/>
    <property type="evidence" value="ECO:0007669"/>
    <property type="project" value="UniProtKB-UniRule"/>
</dbReference>
<dbReference type="Gene3D" id="1.10.510.10">
    <property type="entry name" value="Transferase(Phosphotransferase) domain 1"/>
    <property type="match status" value="1"/>
</dbReference>
<keyword evidence="4" id="KW-0418">Kinase</keyword>
<dbReference type="InterPro" id="IPR003527">
    <property type="entry name" value="MAP_kinase_CS"/>
</dbReference>
<feature type="region of interest" description="Disordered" evidence="7">
    <location>
        <begin position="976"/>
        <end position="1027"/>
    </location>
</feature>
<feature type="region of interest" description="Disordered" evidence="7">
    <location>
        <begin position="1048"/>
        <end position="1068"/>
    </location>
</feature>
<feature type="region of interest" description="Disordered" evidence="7">
    <location>
        <begin position="649"/>
        <end position="691"/>
    </location>
</feature>
<dbReference type="Proteomes" id="UP000050795">
    <property type="component" value="Unassembled WGS sequence"/>
</dbReference>
<dbReference type="FunFam" id="1.10.510.10:FF:000238">
    <property type="entry name" value="Mitogen-activated protein kinase"/>
    <property type="match status" value="1"/>
</dbReference>
<evidence type="ECO:0000256" key="5">
    <source>
        <dbReference type="ARBA" id="ARBA00022840"/>
    </source>
</evidence>
<name>A0AA85IV96_TRIRE</name>
<evidence type="ECO:0000256" key="1">
    <source>
        <dbReference type="ARBA" id="ARBA00022527"/>
    </source>
</evidence>
<feature type="region of interest" description="Disordered" evidence="7">
    <location>
        <begin position="724"/>
        <end position="746"/>
    </location>
</feature>
<keyword evidence="9" id="KW-1185">Reference proteome</keyword>
<keyword evidence="5 6" id="KW-0067">ATP-binding</keyword>
<keyword evidence="3 6" id="KW-0547">Nucleotide-binding</keyword>
<reference evidence="9" key="1">
    <citation type="submission" date="2022-06" db="EMBL/GenBank/DDBJ databases">
        <authorList>
            <person name="Berger JAMES D."/>
            <person name="Berger JAMES D."/>
        </authorList>
    </citation>
    <scope>NUCLEOTIDE SEQUENCE [LARGE SCALE GENOMIC DNA]</scope>
</reference>
<dbReference type="SUPFAM" id="SSF56112">
    <property type="entry name" value="Protein kinase-like (PK-like)"/>
    <property type="match status" value="1"/>
</dbReference>
<feature type="binding site" evidence="6">
    <location>
        <position position="42"/>
    </location>
    <ligand>
        <name>ATP</name>
        <dbReference type="ChEBI" id="CHEBI:30616"/>
    </ligand>
</feature>
<evidence type="ECO:0000256" key="7">
    <source>
        <dbReference type="SAM" id="MobiDB-lite"/>
    </source>
</evidence>
<evidence type="ECO:0000256" key="2">
    <source>
        <dbReference type="ARBA" id="ARBA00022679"/>
    </source>
</evidence>
<dbReference type="GO" id="GO:0004707">
    <property type="term" value="F:MAP kinase activity"/>
    <property type="evidence" value="ECO:0007669"/>
    <property type="project" value="InterPro"/>
</dbReference>
<feature type="region of interest" description="Disordered" evidence="7">
    <location>
        <begin position="458"/>
        <end position="499"/>
    </location>
</feature>
<feature type="region of interest" description="Disordered" evidence="7">
    <location>
        <begin position="562"/>
        <end position="582"/>
    </location>
</feature>
<dbReference type="FunFam" id="3.30.200.20:FF:001058">
    <property type="entry name" value="Mitogen-activated protein kinase"/>
    <property type="match status" value="1"/>
</dbReference>
<protein>
    <recommendedName>
        <fullName evidence="8">Protein kinase domain-containing protein</fullName>
    </recommendedName>
</protein>
<dbReference type="PANTHER" id="PTHR24055">
    <property type="entry name" value="MITOGEN-ACTIVATED PROTEIN KINASE"/>
    <property type="match status" value="1"/>
</dbReference>
<keyword evidence="1" id="KW-0723">Serine/threonine-protein kinase</keyword>
<dbReference type="WBParaSite" id="TREG1_114400.1">
    <property type="protein sequence ID" value="TREG1_114400.1"/>
    <property type="gene ID" value="TREG1_114400"/>
</dbReference>
<feature type="compositionally biased region" description="Polar residues" evidence="7">
    <location>
        <begin position="982"/>
        <end position="991"/>
    </location>
</feature>
<feature type="compositionally biased region" description="Low complexity" evidence="7">
    <location>
        <begin position="650"/>
        <end position="663"/>
    </location>
</feature>
<dbReference type="PROSITE" id="PS01351">
    <property type="entry name" value="MAPK"/>
    <property type="match status" value="1"/>
</dbReference>
<evidence type="ECO:0000259" key="8">
    <source>
        <dbReference type="PROSITE" id="PS50011"/>
    </source>
</evidence>
<dbReference type="CDD" id="cd07852">
    <property type="entry name" value="STKc_MAPK15-like"/>
    <property type="match status" value="1"/>
</dbReference>
<sequence length="1346" mass="151178">MTTEIEPHILKKFEIKKRIGKGAYGIVWKALNKKTKEIIALKKIFDAFRNQTDAQRTFREIAFLQNFGNHPNIVRLYNVIRASSDKDIYLVFEFMETDLHNVIKKGNILNDVHKQYIMYQLLKATAYLHSGEVIHRDQKPSNVLLDSYCSVKLCDFGLARSLKGRNKSETGSKVNCKTLLPALTEYVATRWYRAPEILLACHDYTKGVDIWSLGCILGEMLIGTPLFPGTSTLDQIERIMAGLPKPSAEDLASVKSPYSASILQKARIRNRRSLDQMLANVDKTATDLLYKMLHFNPYKRITALEALKHPYVRRFYCPSEIMIMSHHVTPPLDDNVQLTVSEYRDRLYQMISSKRPETMTVQQNEIQKSELIKTKQDVASIPSSMPKLKCQTAVKRFSVTLYPQNAVIKKQQPTSLSPTSPPLQPVKLKQQQLKDTNGHSTPYENEEACVQVNLKQRKHENRLKNSPDKLSSSKAKIPLGMNHSSPTSTTTATRTTSTSTAAIRATCNGGNNHSDTPITKASPQALHNHRVCKYDNTSECMTEYDKCNNISRSALNSTTPLQQYSRQQYPQPQHLADQQSRSALNSRMTYTNSPLISHNSISRSNSVNKLPMEHKTSKRYSAVSPSQYCSQYITKVSVQNSSTLSGNKLSDYSDQYNSSNSSNTCENNHAGAHQSQQNNTNNVSSASYIPPSNSRITTSNYYYFTAATTADRCSNSYSHQNIQFEDGMVTPKADNNKEDRPGNEDHHLLSQAENSLLLRDNDYLASSNDTYEENTNYLCNINHNLLHNQKYCSTSNIQNDVNNTSHHIMNTKTSNGAKDLTPKVSSLSTLEITQKVTPSVYSMPYEKNDVISKSNCQSIGHTRLEEKYISRNNTTTKNHSNSNNNHKGSVVNYSNALRIDDTVRYKTASLIQRKIDSCKLNGKYNNQSDHEPILSTVSTNQKLKLIQGSTDVQNSMFQSKISDSLNNLNSKLLKNGHHHQKQQLGEGNPHTQQSGHSSNQNGSKFTEGNHHHHEISSTSNLQNGNVTHQWNNSDINLSQKLIAHSSSPLSSLKHHTSVSSPVLNHHTPVPLQIHQNPHDELATINSSTMSKCSLISMVPSNGNNNSSNNQDKYTRRYSMNCNNSNSHNNIHNGMSSISHSEQRLQSNQPVHNRFNSLSAISNHKSRLPRFNYEGSSNALLTVNSTVRKGHINKTEDDNNKEDLMIFRSASTTDFMDNHQVSTNSYIQLAGATTLSKPIKLDSTKISHFVDNYQNTHLPQPNYVYNQSIGNGKLMKHYSPLPATNCQQTSTIPNDILPASINPSHLNTAHSNSPIVNIIKKHKVSNGSVDPVRLRAMLSTKSAYSRK</sequence>
<feature type="compositionally biased region" description="Low complexity" evidence="7">
    <location>
        <begin position="674"/>
        <end position="687"/>
    </location>
</feature>
<feature type="compositionally biased region" description="Low complexity" evidence="7">
    <location>
        <begin position="484"/>
        <end position="499"/>
    </location>
</feature>
<reference evidence="10" key="2">
    <citation type="submission" date="2023-11" db="UniProtKB">
        <authorList>
            <consortium name="WormBaseParasite"/>
        </authorList>
    </citation>
    <scope>IDENTIFICATION</scope>
</reference>
<dbReference type="PROSITE" id="PS50011">
    <property type="entry name" value="PROTEIN_KINASE_DOM"/>
    <property type="match status" value="1"/>
</dbReference>
<evidence type="ECO:0000313" key="9">
    <source>
        <dbReference type="Proteomes" id="UP000050795"/>
    </source>
</evidence>
<dbReference type="Gene3D" id="3.30.200.20">
    <property type="entry name" value="Phosphorylase Kinase, domain 1"/>
    <property type="match status" value="1"/>
</dbReference>
<dbReference type="InterPro" id="IPR011009">
    <property type="entry name" value="Kinase-like_dom_sf"/>
</dbReference>
<evidence type="ECO:0000313" key="10">
    <source>
        <dbReference type="WBParaSite" id="TREG1_114400.1"/>
    </source>
</evidence>
<evidence type="ECO:0000256" key="6">
    <source>
        <dbReference type="PROSITE-ProRule" id="PRU10141"/>
    </source>
</evidence>
<dbReference type="Pfam" id="PF00069">
    <property type="entry name" value="Pkinase"/>
    <property type="match status" value="1"/>
</dbReference>
<proteinExistence type="predicted"/>
<dbReference type="InterPro" id="IPR000719">
    <property type="entry name" value="Prot_kinase_dom"/>
</dbReference>
<feature type="region of interest" description="Disordered" evidence="7">
    <location>
        <begin position="411"/>
        <end position="443"/>
    </location>
</feature>
<accession>A0AA85IV96</accession>
<dbReference type="PROSITE" id="PS00107">
    <property type="entry name" value="PROTEIN_KINASE_ATP"/>
    <property type="match status" value="1"/>
</dbReference>